<evidence type="ECO:0000256" key="1">
    <source>
        <dbReference type="SAM" id="Coils"/>
    </source>
</evidence>
<dbReference type="Pfam" id="PF24481">
    <property type="entry name" value="CT398_CC"/>
    <property type="match status" value="1"/>
</dbReference>
<protein>
    <recommendedName>
        <fullName evidence="2">CT398-like coiled coil hairpin domain-containing protein</fullName>
    </recommendedName>
</protein>
<feature type="non-terminal residue" evidence="3">
    <location>
        <position position="158"/>
    </location>
</feature>
<evidence type="ECO:0000313" key="3">
    <source>
        <dbReference type="EMBL" id="GAG26527.1"/>
    </source>
</evidence>
<organism evidence="3">
    <name type="scientific">marine sediment metagenome</name>
    <dbReference type="NCBI Taxonomy" id="412755"/>
    <lineage>
        <taxon>unclassified sequences</taxon>
        <taxon>metagenomes</taxon>
        <taxon>ecological metagenomes</taxon>
    </lineage>
</organism>
<name>X0WTK2_9ZZZZ</name>
<reference evidence="3" key="1">
    <citation type="journal article" date="2014" name="Front. Microbiol.">
        <title>High frequency of phylogenetically diverse reductive dehalogenase-homologous genes in deep subseafloor sedimentary metagenomes.</title>
        <authorList>
            <person name="Kawai M."/>
            <person name="Futagami T."/>
            <person name="Toyoda A."/>
            <person name="Takaki Y."/>
            <person name="Nishi S."/>
            <person name="Hori S."/>
            <person name="Arai W."/>
            <person name="Tsubouchi T."/>
            <person name="Morono Y."/>
            <person name="Uchiyama I."/>
            <person name="Ito T."/>
            <person name="Fujiyama A."/>
            <person name="Inagaki F."/>
            <person name="Takami H."/>
        </authorList>
    </citation>
    <scope>NUCLEOTIDE SEQUENCE</scope>
    <source>
        <strain evidence="3">Expedition CK06-06</strain>
    </source>
</reference>
<proteinExistence type="predicted"/>
<keyword evidence="1" id="KW-0175">Coiled coil</keyword>
<dbReference type="EMBL" id="BARS01037480">
    <property type="protein sequence ID" value="GAG26527.1"/>
    <property type="molecule type" value="Genomic_DNA"/>
</dbReference>
<feature type="domain" description="CT398-like coiled coil hairpin" evidence="2">
    <location>
        <begin position="33"/>
        <end position="157"/>
    </location>
</feature>
<sequence>MGKNRLEINDLVELQAIENTISARYSEMNKVKTDLGLTEAEKNLEAGRQKNEEINSQFHDLDVKRKKLEDTVGTYEEKIKNNENKLFSGTINDAKELSNYQEEIQMLKNSNSKLEDEILEIMEQQDLVKPGMEALKGEVAKLDSLAKRIKAEMDEKLE</sequence>
<feature type="coiled-coil region" evidence="1">
    <location>
        <begin position="37"/>
        <end position="152"/>
    </location>
</feature>
<dbReference type="InterPro" id="IPR056003">
    <property type="entry name" value="CT398_CC_hairpin"/>
</dbReference>
<dbReference type="Gene3D" id="1.10.287.1490">
    <property type="match status" value="1"/>
</dbReference>
<evidence type="ECO:0000259" key="2">
    <source>
        <dbReference type="Pfam" id="PF24481"/>
    </source>
</evidence>
<accession>X0WTK2</accession>
<dbReference type="AlphaFoldDB" id="X0WTK2"/>
<gene>
    <name evidence="3" type="ORF">S01H1_57470</name>
</gene>
<comment type="caution">
    <text evidence="3">The sequence shown here is derived from an EMBL/GenBank/DDBJ whole genome shotgun (WGS) entry which is preliminary data.</text>
</comment>